<dbReference type="OrthoDB" id="4160666at2759"/>
<organism evidence="1 2">
    <name type="scientific">Cladophialophora bantiana (strain ATCC 10958 / CBS 173.52 / CDC B-1940 / NIH 8579)</name>
    <name type="common">Xylohypha bantiana</name>
    <dbReference type="NCBI Taxonomy" id="1442370"/>
    <lineage>
        <taxon>Eukaryota</taxon>
        <taxon>Fungi</taxon>
        <taxon>Dikarya</taxon>
        <taxon>Ascomycota</taxon>
        <taxon>Pezizomycotina</taxon>
        <taxon>Eurotiomycetes</taxon>
        <taxon>Chaetothyriomycetidae</taxon>
        <taxon>Chaetothyriales</taxon>
        <taxon>Herpotrichiellaceae</taxon>
        <taxon>Cladophialophora</taxon>
    </lineage>
</organism>
<gene>
    <name evidence="1" type="ORF">Z519_12222</name>
</gene>
<dbReference type="VEuPathDB" id="FungiDB:Z519_12222"/>
<reference evidence="1" key="1">
    <citation type="submission" date="2015-01" db="EMBL/GenBank/DDBJ databases">
        <title>The Genome Sequence of Cladophialophora bantiana CBS 173.52.</title>
        <authorList>
            <consortium name="The Broad Institute Genomics Platform"/>
            <person name="Cuomo C."/>
            <person name="de Hoog S."/>
            <person name="Gorbushina A."/>
            <person name="Stielow B."/>
            <person name="Teixiera M."/>
            <person name="Abouelleil A."/>
            <person name="Chapman S.B."/>
            <person name="Priest M."/>
            <person name="Young S.K."/>
            <person name="Wortman J."/>
            <person name="Nusbaum C."/>
            <person name="Birren B."/>
        </authorList>
    </citation>
    <scope>NUCLEOTIDE SEQUENCE [LARGE SCALE GENOMIC DNA]</scope>
    <source>
        <strain evidence="1">CBS 173.52</strain>
    </source>
</reference>
<dbReference type="GeneID" id="27705150"/>
<dbReference type="AlphaFoldDB" id="A0A0D2EAH4"/>
<keyword evidence="2" id="KW-1185">Reference proteome</keyword>
<dbReference type="HOGENOM" id="CLU_1496027_0_0_1"/>
<accession>A0A0D2EAH4</accession>
<protein>
    <submittedName>
        <fullName evidence="1">Uncharacterized protein</fullName>
    </submittedName>
</protein>
<proteinExistence type="predicted"/>
<evidence type="ECO:0000313" key="2">
    <source>
        <dbReference type="Proteomes" id="UP000053789"/>
    </source>
</evidence>
<evidence type="ECO:0000313" key="1">
    <source>
        <dbReference type="EMBL" id="KIW87111.1"/>
    </source>
</evidence>
<name>A0A0D2EAH4_CLAB1</name>
<dbReference type="RefSeq" id="XP_016613780.1">
    <property type="nucleotide sequence ID" value="XM_016769928.1"/>
</dbReference>
<dbReference type="Proteomes" id="UP000053789">
    <property type="component" value="Unassembled WGS sequence"/>
</dbReference>
<dbReference type="EMBL" id="KN847006">
    <property type="protein sequence ID" value="KIW87111.1"/>
    <property type="molecule type" value="Genomic_DNA"/>
</dbReference>
<sequence>MSRHTRCLQSKGSLGLINSHQSVSQEINDRTNWSDLKTIRYSDFGKIAIPKSAKPRHGRSNVARRQQSELGTAIRDEINDEHVRTILGNDDYLNTVMLTATTRGEANLVEHRLKGQRRLPPGTINAYQVDVEKKAEHCVSHIVGKLMNYGCLPRPDHTVRLTLRDAHKRNWRKFATACAG</sequence>